<name>A0ACC7MII9_9BURK</name>
<proteinExistence type="predicted"/>
<evidence type="ECO:0000313" key="2">
    <source>
        <dbReference type="Proteomes" id="UP001168096"/>
    </source>
</evidence>
<reference evidence="1" key="1">
    <citation type="submission" date="2024-11" db="EMBL/GenBank/DDBJ databases">
        <title>Description of Massilia orientalis sp. nov., isolated from rhizosphere soil of Ageratina adenophora.</title>
        <authorList>
            <person name="Wang Y."/>
        </authorList>
    </citation>
    <scope>NUCLEOTIDE SEQUENCE</scope>
    <source>
        <strain evidence="1">YIM B02787</strain>
    </source>
</reference>
<comment type="caution">
    <text evidence="1">The sequence shown here is derived from an EMBL/GenBank/DDBJ whole genome shotgun (WGS) entry which is preliminary data.</text>
</comment>
<organism evidence="1 2">
    <name type="scientific">Massilia orientalis</name>
    <dbReference type="NCBI Taxonomy" id="3050128"/>
    <lineage>
        <taxon>Bacteria</taxon>
        <taxon>Pseudomonadati</taxon>
        <taxon>Pseudomonadota</taxon>
        <taxon>Betaproteobacteria</taxon>
        <taxon>Burkholderiales</taxon>
        <taxon>Oxalobacteraceae</taxon>
        <taxon>Telluria group</taxon>
        <taxon>Massilia</taxon>
    </lineage>
</organism>
<dbReference type="EMBL" id="JASNRB020000013">
    <property type="protein sequence ID" value="MFJ1470181.1"/>
    <property type="molecule type" value="Genomic_DNA"/>
</dbReference>
<protein>
    <submittedName>
        <fullName evidence="1">Uncharacterized protein</fullName>
    </submittedName>
</protein>
<dbReference type="Proteomes" id="UP001168096">
    <property type="component" value="Unassembled WGS sequence"/>
</dbReference>
<keyword evidence="2" id="KW-1185">Reference proteome</keyword>
<gene>
    <name evidence="1" type="ORF">QPK29_020915</name>
</gene>
<accession>A0ACC7MII9</accession>
<evidence type="ECO:0000313" key="1">
    <source>
        <dbReference type="EMBL" id="MFJ1470181.1"/>
    </source>
</evidence>
<sequence length="112" mass="12356">MTERKISMQAIRHLAHVSEALNSLIYRGTLAMEHVPAAAERCMRCADHIEHLAGDDIEEVGVSTRLQRIVDSMQWLVSVRKEFDSELAASSLHFPSVIDLDAIGATALAMAK</sequence>